<dbReference type="SUPFAM" id="SSF53448">
    <property type="entry name" value="Nucleotide-diphospho-sugar transferases"/>
    <property type="match status" value="1"/>
</dbReference>
<dbReference type="Gene3D" id="3.90.550.10">
    <property type="entry name" value="Spore Coat Polysaccharide Biosynthesis Protein SpsA, Chain A"/>
    <property type="match status" value="1"/>
</dbReference>
<dbReference type="EMBL" id="FNYR01000010">
    <property type="protein sequence ID" value="SEI87626.1"/>
    <property type="molecule type" value="Genomic_DNA"/>
</dbReference>
<dbReference type="Proteomes" id="UP000198888">
    <property type="component" value="Unassembled WGS sequence"/>
</dbReference>
<dbReference type="KEGG" id="hae:halTADL_2333"/>
<proteinExistence type="predicted"/>
<dbReference type="STRING" id="1073996.SAMN05444271_11048"/>
<evidence type="ECO:0000313" key="3">
    <source>
        <dbReference type="Proteomes" id="UP000198888"/>
    </source>
</evidence>
<organism evidence="2 3">
    <name type="scientific">Halohasta litchfieldiae</name>
    <dbReference type="NCBI Taxonomy" id="1073996"/>
    <lineage>
        <taxon>Archaea</taxon>
        <taxon>Methanobacteriati</taxon>
        <taxon>Methanobacteriota</taxon>
        <taxon>Stenosarchaea group</taxon>
        <taxon>Halobacteria</taxon>
        <taxon>Halobacteriales</taxon>
        <taxon>Haloferacaceae</taxon>
        <taxon>Halohasta</taxon>
    </lineage>
</organism>
<keyword evidence="3" id="KW-1185">Reference proteome</keyword>
<dbReference type="InterPro" id="IPR029044">
    <property type="entry name" value="Nucleotide-diphossugar_trans"/>
</dbReference>
<sequence length="193" mass="20366">MDALLMCGGQGTRLRPAVGDTEKPLVEVDGRPMVDRVVSALHESRVSEIVAAVSPETPSTAARLTGCADVRVIETAGEGYVTDLTAALETMETPTVTVTADLPLLTGEIVDRAVETADGESLAVCVPLSLVESVGASADTTVDHDGETVVPSGLNVVGDKKSRQVVWETERLALNVNHPADLQRAEKLFKHLQ</sequence>
<dbReference type="PANTHER" id="PTHR43777:SF1">
    <property type="entry name" value="MOLYBDENUM COFACTOR CYTIDYLYLTRANSFERASE"/>
    <property type="match status" value="1"/>
</dbReference>
<protein>
    <submittedName>
        <fullName evidence="2">Adenosylcobinamide-phosphate guanylyltransferase</fullName>
    </submittedName>
</protein>
<accession>A0A2H4Q441</accession>
<dbReference type="Pfam" id="PF12804">
    <property type="entry name" value="NTP_transf_3"/>
    <property type="match status" value="1"/>
</dbReference>
<evidence type="ECO:0000259" key="1">
    <source>
        <dbReference type="Pfam" id="PF12804"/>
    </source>
</evidence>
<dbReference type="InterPro" id="IPR025877">
    <property type="entry name" value="MobA-like_NTP_Trfase"/>
</dbReference>
<reference evidence="2 3" key="1">
    <citation type="submission" date="2016-10" db="EMBL/GenBank/DDBJ databases">
        <authorList>
            <person name="de Groot N.N."/>
        </authorList>
    </citation>
    <scope>NUCLEOTIDE SEQUENCE [LARGE SCALE GENOMIC DNA]</scope>
    <source>
        <strain evidence="2 3">DSM 22187</strain>
    </source>
</reference>
<dbReference type="GO" id="GO:0016779">
    <property type="term" value="F:nucleotidyltransferase activity"/>
    <property type="evidence" value="ECO:0007669"/>
    <property type="project" value="UniProtKB-KW"/>
</dbReference>
<dbReference type="RefSeq" id="WP_245708406.1">
    <property type="nucleotide sequence ID" value="NZ_CP024845.1"/>
</dbReference>
<dbReference type="GeneID" id="35003112"/>
<dbReference type="PANTHER" id="PTHR43777">
    <property type="entry name" value="MOLYBDENUM COFACTOR CYTIDYLYLTRANSFERASE"/>
    <property type="match status" value="1"/>
</dbReference>
<evidence type="ECO:0000313" key="2">
    <source>
        <dbReference type="EMBL" id="SEI87626.1"/>
    </source>
</evidence>
<dbReference type="AlphaFoldDB" id="A0A1H6U7X8"/>
<accession>A0A1H6U7X8</accession>
<keyword evidence="2" id="KW-0548">Nucleotidyltransferase</keyword>
<feature type="domain" description="MobA-like NTP transferase" evidence="1">
    <location>
        <begin position="3"/>
        <end position="127"/>
    </location>
</feature>
<gene>
    <name evidence="2" type="ORF">SAMN05444271_11048</name>
</gene>
<name>A0A1H6U7X8_9EURY</name>
<keyword evidence="2" id="KW-0808">Transferase</keyword>